<dbReference type="EMBL" id="CP010519">
    <property type="protein sequence ID" value="AJE86021.1"/>
    <property type="molecule type" value="Genomic_DNA"/>
</dbReference>
<evidence type="ECO:0000256" key="1">
    <source>
        <dbReference type="ARBA" id="ARBA00007673"/>
    </source>
</evidence>
<reference evidence="3 4" key="1">
    <citation type="submission" date="2015-01" db="EMBL/GenBank/DDBJ databases">
        <title>Enhanced salinomycin production by adjusting the supply of polyketide extender units in Streptomyce albus DSM 41398.</title>
        <authorList>
            <person name="Lu C."/>
        </authorList>
    </citation>
    <scope>NUCLEOTIDE SEQUENCE [LARGE SCALE GENOMIC DNA]</scope>
    <source>
        <strain evidence="4">ATCC 21838 / DSM 41398 / FERM P-419 / JCM 4703 / NBRC 107858</strain>
    </source>
</reference>
<name>A0A0B5F563_STRA4</name>
<dbReference type="Pfam" id="PF04303">
    <property type="entry name" value="PrpF"/>
    <property type="match status" value="1"/>
</dbReference>
<protein>
    <recommendedName>
        <fullName evidence="5">PrpF protein</fullName>
    </recommendedName>
</protein>
<comment type="similarity">
    <text evidence="1">Belongs to the PrpF family.</text>
</comment>
<dbReference type="InterPro" id="IPR007400">
    <property type="entry name" value="PrpF-like"/>
</dbReference>
<keyword evidence="4" id="KW-1185">Reference proteome</keyword>
<dbReference type="SUPFAM" id="SSF54506">
    <property type="entry name" value="Diaminopimelate epimerase-like"/>
    <property type="match status" value="2"/>
</dbReference>
<evidence type="ECO:0000256" key="2">
    <source>
        <dbReference type="ARBA" id="ARBA00023235"/>
    </source>
</evidence>
<dbReference type="Gene3D" id="3.10.310.10">
    <property type="entry name" value="Diaminopimelate Epimerase, Chain A, domain 1"/>
    <property type="match status" value="2"/>
</dbReference>
<sequence>MTRGWIAYTSGSPCPTLVLLREDGWPARRSALSGLLLGVYETLCARGAGHVLKIALVSPSTASAVGLDYRFVQVVPGERNRLEFGGSCGHSILSAVLSASRAGTQAPLRAGDRVRVRVLNNEDIVVCEALEVGPAGGHATFTVRFRRTSPTRLGSTLLLGEPVSTLPDGGPPFSLVSLGNPYVFADARAFGVHTEAELFGAGEPLFRRLSGLREAVARRLGWTSPCFPKIAALLPGAQGALTARAISVPSWHPSLALTGATCLAAASAVPGTVPARLGALPGERLTIRTPGGDSVVRVTASADRLLEVSVSPKTVRMVAVLDLPDLAPAPEPTLSAP</sequence>
<dbReference type="AlphaFoldDB" id="A0A0B5F563"/>
<dbReference type="KEGG" id="sals:SLNWT_5645"/>
<dbReference type="Proteomes" id="UP000031523">
    <property type="component" value="Chromosome"/>
</dbReference>
<accession>A0A0B5F563</accession>
<evidence type="ECO:0000313" key="3">
    <source>
        <dbReference type="EMBL" id="AJE86021.1"/>
    </source>
</evidence>
<proteinExistence type="inferred from homology"/>
<gene>
    <name evidence="3" type="ORF">SLNWT_5645</name>
</gene>
<organism evidence="3 4">
    <name type="scientific">Streptomyces albus (strain ATCC 21838 / DSM 41398 / FERM P-419 / JCM 4703 / NBRC 107858)</name>
    <dbReference type="NCBI Taxonomy" id="1081613"/>
    <lineage>
        <taxon>Bacteria</taxon>
        <taxon>Bacillati</taxon>
        <taxon>Actinomycetota</taxon>
        <taxon>Actinomycetes</taxon>
        <taxon>Kitasatosporales</taxon>
        <taxon>Streptomycetaceae</taxon>
        <taxon>Streptomyces</taxon>
    </lineage>
</organism>
<evidence type="ECO:0008006" key="5">
    <source>
        <dbReference type="Google" id="ProtNLM"/>
    </source>
</evidence>
<dbReference type="PANTHER" id="PTHR43709:SF2">
    <property type="entry name" value="DUF453 DOMAIN PROTEIN (AFU_ORTHOLOGUE AFUA_6G00360)"/>
    <property type="match status" value="1"/>
</dbReference>
<dbReference type="GO" id="GO:0016853">
    <property type="term" value="F:isomerase activity"/>
    <property type="evidence" value="ECO:0007669"/>
    <property type="project" value="UniProtKB-KW"/>
</dbReference>
<dbReference type="PANTHER" id="PTHR43709">
    <property type="entry name" value="ACONITATE ISOMERASE-RELATED"/>
    <property type="match status" value="1"/>
</dbReference>
<keyword evidence="2" id="KW-0413">Isomerase</keyword>
<evidence type="ECO:0000313" key="4">
    <source>
        <dbReference type="Proteomes" id="UP000031523"/>
    </source>
</evidence>